<dbReference type="Pfam" id="PF12281">
    <property type="entry name" value="NTP_transf_8"/>
    <property type="match status" value="1"/>
</dbReference>
<feature type="domain" description="Nucleotidyltransferase-like" evidence="1">
    <location>
        <begin position="108"/>
        <end position="305"/>
    </location>
</feature>
<comment type="caution">
    <text evidence="2">The sequence shown here is derived from an EMBL/GenBank/DDBJ whole genome shotgun (WGS) entry which is preliminary data.</text>
</comment>
<name>A0A2W5DE74_9BURK</name>
<reference evidence="2 3" key="1">
    <citation type="submission" date="2017-08" db="EMBL/GenBank/DDBJ databases">
        <title>Infants hospitalized years apart are colonized by the same room-sourced microbial strains.</title>
        <authorList>
            <person name="Brooks B."/>
            <person name="Olm M.R."/>
            <person name="Firek B.A."/>
            <person name="Baker R."/>
            <person name="Thomas B.C."/>
            <person name="Morowitz M.J."/>
            <person name="Banfield J.F."/>
        </authorList>
    </citation>
    <scope>NUCLEOTIDE SEQUENCE [LARGE SCALE GENOMIC DNA]</scope>
    <source>
        <strain evidence="2">S2_012_000_R2_81</strain>
    </source>
</reference>
<gene>
    <name evidence="2" type="ORF">DI603_15705</name>
</gene>
<evidence type="ECO:0000313" key="3">
    <source>
        <dbReference type="Proteomes" id="UP000249633"/>
    </source>
</evidence>
<dbReference type="AlphaFoldDB" id="A0A2W5DE74"/>
<evidence type="ECO:0000313" key="2">
    <source>
        <dbReference type="EMBL" id="PZP30201.1"/>
    </source>
</evidence>
<organism evidence="2 3">
    <name type="scientific">Roseateles depolymerans</name>
    <dbReference type="NCBI Taxonomy" id="76731"/>
    <lineage>
        <taxon>Bacteria</taxon>
        <taxon>Pseudomonadati</taxon>
        <taxon>Pseudomonadota</taxon>
        <taxon>Betaproteobacteria</taxon>
        <taxon>Burkholderiales</taxon>
        <taxon>Sphaerotilaceae</taxon>
        <taxon>Roseateles</taxon>
    </lineage>
</organism>
<dbReference type="EMBL" id="QFOD01000015">
    <property type="protein sequence ID" value="PZP30201.1"/>
    <property type="molecule type" value="Genomic_DNA"/>
</dbReference>
<accession>A0A2W5DE74</accession>
<evidence type="ECO:0000259" key="1">
    <source>
        <dbReference type="Pfam" id="PF12281"/>
    </source>
</evidence>
<protein>
    <recommendedName>
        <fullName evidence="1">Nucleotidyltransferase-like domain-containing protein</fullName>
    </recommendedName>
</protein>
<proteinExistence type="predicted"/>
<dbReference type="Proteomes" id="UP000249633">
    <property type="component" value="Unassembled WGS sequence"/>
</dbReference>
<sequence length="346" mass="37155">MFVDNSLAAQAAYSSVLSAARMAQLNRSPADLPGGFASKLIHGRRYHYYQRKGPAGLEQIYVGPDDEATRALIEAAHDETAVANQAHLRKLSNAAAALGCYTVAPKHFRVLKRLADHGVFSAGALVVGTHAFLAYQNVLGVLWGDPGQTVDLDFAHAGRNLSLAVAPDARVDAHSAIESLQMGFVPVNSGTRYVKPDEPDFDLDWLTSRTRTGDAPVECRALNVTLQPLRFMELALEAPIPAALLGSTSAIVVNLPAPATYAMGKLLVAAERTGDSRSKTKKDIAQAAALIDYFVQRDPDTIVEMVTSTRARGPAWRKALDIGLDALNRAWPRVGESLTTATEQGM</sequence>
<dbReference type="InterPro" id="IPR058575">
    <property type="entry name" value="NTP_transf_8_dom"/>
</dbReference>